<dbReference type="EMBL" id="VKHP01000250">
    <property type="protein sequence ID" value="NEV01535.1"/>
    <property type="molecule type" value="Genomic_DNA"/>
</dbReference>
<evidence type="ECO:0000313" key="3">
    <source>
        <dbReference type="Proteomes" id="UP000468531"/>
    </source>
</evidence>
<feature type="non-terminal residue" evidence="1">
    <location>
        <position position="1"/>
    </location>
</feature>
<dbReference type="AlphaFoldDB" id="A0A6P1BTF3"/>
<sequence>ALEREILSTLGIPDPYADRIA</sequence>
<proteinExistence type="predicted"/>
<dbReference type="Proteomes" id="UP000468531">
    <property type="component" value="Unassembled WGS sequence"/>
</dbReference>
<comment type="caution">
    <text evidence="1">The sequence shown here is derived from an EMBL/GenBank/DDBJ whole genome shotgun (WGS) entry which is preliminary data.</text>
</comment>
<dbReference type="EMBL" id="VKHP01000803">
    <property type="protein sequence ID" value="NEV03149.1"/>
    <property type="molecule type" value="Genomic_DNA"/>
</dbReference>
<keyword evidence="3" id="KW-1185">Reference proteome</keyword>
<reference evidence="1 3" key="1">
    <citation type="journal article" date="2020" name="Arch. Microbiol.">
        <title>Bradyrhizobium uaiense sp. nov., a new highly efficient cowpea symbiont.</title>
        <authorList>
            <person name="Cabral Michel D."/>
            <person name="Azarias Guimaraes A."/>
            <person name="Martins da Costa E."/>
            <person name="Soares de Carvalho T."/>
            <person name="Balsanelli E."/>
            <person name="Willems A."/>
            <person name="Maltempi de Souza E."/>
            <person name="de Souza Moreira F.M."/>
        </authorList>
    </citation>
    <scope>NUCLEOTIDE SEQUENCE [LARGE SCALE GENOMIC DNA]</scope>
    <source>
        <strain evidence="1 3">UFLA 03-164</strain>
    </source>
</reference>
<evidence type="ECO:0000313" key="2">
    <source>
        <dbReference type="EMBL" id="NEV03149.1"/>
    </source>
</evidence>
<accession>A0A6P1BTF3</accession>
<protein>
    <submittedName>
        <fullName evidence="1">rRNA maturation RNase YbeY</fullName>
    </submittedName>
</protein>
<name>A0A6P1BTF3_9BRAD</name>
<organism evidence="1 3">
    <name type="scientific">Bradyrhizobium uaiense</name>
    <dbReference type="NCBI Taxonomy" id="2594946"/>
    <lineage>
        <taxon>Bacteria</taxon>
        <taxon>Pseudomonadati</taxon>
        <taxon>Pseudomonadota</taxon>
        <taxon>Alphaproteobacteria</taxon>
        <taxon>Hyphomicrobiales</taxon>
        <taxon>Nitrobacteraceae</taxon>
        <taxon>Bradyrhizobium</taxon>
    </lineage>
</organism>
<gene>
    <name evidence="1" type="ORF">FNJ47_38635</name>
    <name evidence="2" type="ORF">FNJ47_47925</name>
</gene>
<evidence type="ECO:0000313" key="1">
    <source>
        <dbReference type="EMBL" id="NEV01535.1"/>
    </source>
</evidence>